<sequence length="101" mass="11170">MGIPINCKWLAHASKLGNGQSYQSNLATYNQAQQQYQQSVASYNQAKAKYDQDLIAYNNAVIATKLLVDTRYGFDAVDNLCSGPLILVVDKEANCPLWPIT</sequence>
<organism evidence="1 2">
    <name type="scientific">Chitinibacter bivalviorum</name>
    <dbReference type="NCBI Taxonomy" id="2739434"/>
    <lineage>
        <taxon>Bacteria</taxon>
        <taxon>Pseudomonadati</taxon>
        <taxon>Pseudomonadota</taxon>
        <taxon>Betaproteobacteria</taxon>
        <taxon>Neisseriales</taxon>
        <taxon>Chitinibacteraceae</taxon>
        <taxon>Chitinibacter</taxon>
    </lineage>
</organism>
<protein>
    <submittedName>
        <fullName evidence="1">Uncharacterized protein</fullName>
    </submittedName>
</protein>
<evidence type="ECO:0000313" key="1">
    <source>
        <dbReference type="EMBL" id="QLG89567.1"/>
    </source>
</evidence>
<dbReference type="RefSeq" id="WP_179356400.1">
    <property type="nucleotide sequence ID" value="NZ_CP058627.1"/>
</dbReference>
<evidence type="ECO:0000313" key="2">
    <source>
        <dbReference type="Proteomes" id="UP000509597"/>
    </source>
</evidence>
<keyword evidence="2" id="KW-1185">Reference proteome</keyword>
<accession>A0A7H9BLL1</accession>
<dbReference type="EMBL" id="CP058627">
    <property type="protein sequence ID" value="QLG89567.1"/>
    <property type="molecule type" value="Genomic_DNA"/>
</dbReference>
<dbReference type="Gene3D" id="6.10.250.2200">
    <property type="match status" value="1"/>
</dbReference>
<reference evidence="1 2" key="1">
    <citation type="submission" date="2020-07" db="EMBL/GenBank/DDBJ databases">
        <title>Complete genome sequence of Chitinibacter sp. 2T18.</title>
        <authorList>
            <person name="Bae J.-W."/>
            <person name="Choi J.-W."/>
        </authorList>
    </citation>
    <scope>NUCLEOTIDE SEQUENCE [LARGE SCALE GENOMIC DNA]</scope>
    <source>
        <strain evidence="1 2">2T18</strain>
    </source>
</reference>
<name>A0A7H9BLL1_9NEIS</name>
<dbReference type="AlphaFoldDB" id="A0A7H9BLL1"/>
<dbReference type="Proteomes" id="UP000509597">
    <property type="component" value="Chromosome"/>
</dbReference>
<proteinExistence type="predicted"/>
<gene>
    <name evidence="1" type="ORF">HQ393_15660</name>
</gene>
<dbReference type="KEGG" id="chiz:HQ393_15660"/>